<feature type="domain" description="EGF-like" evidence="3 4">
    <location>
        <begin position="937"/>
        <end position="948"/>
    </location>
</feature>
<feature type="transmembrane region" description="Helical" evidence="1">
    <location>
        <begin position="1194"/>
        <end position="1216"/>
    </location>
</feature>
<evidence type="ECO:0000256" key="1">
    <source>
        <dbReference type="SAM" id="Phobius"/>
    </source>
</evidence>
<keyword evidence="1" id="KW-0472">Membrane</keyword>
<keyword evidence="1" id="KW-0812">Transmembrane</keyword>
<feature type="signal peptide" evidence="2">
    <location>
        <begin position="1"/>
        <end position="20"/>
    </location>
</feature>
<dbReference type="InterPro" id="IPR054484">
    <property type="entry name" value="ComC_SSD"/>
</dbReference>
<evidence type="ECO:0000259" key="3">
    <source>
        <dbReference type="PROSITE" id="PS00022"/>
    </source>
</evidence>
<accession>D3BUL1</accession>
<dbReference type="Pfam" id="PF23106">
    <property type="entry name" value="EGF_Teneurin"/>
    <property type="match status" value="1"/>
</dbReference>
<keyword evidence="2" id="KW-0732">Signal</keyword>
<feature type="chain" id="PRO_5005670488" description="EGF-like domain-containing protein" evidence="2">
    <location>
        <begin position="21"/>
        <end position="1237"/>
    </location>
</feature>
<dbReference type="Pfam" id="PF24893">
    <property type="entry name" value="DUF7743"/>
    <property type="match status" value="1"/>
</dbReference>
<dbReference type="Proteomes" id="UP000001396">
    <property type="component" value="Unassembled WGS sequence"/>
</dbReference>
<gene>
    <name evidence="5" type="ORF">PPL_11832</name>
</gene>
<comment type="caution">
    <text evidence="5">The sequence shown here is derived from an EMBL/GenBank/DDBJ whole genome shotgun (WGS) entry which is preliminary data.</text>
</comment>
<dbReference type="PROSITE" id="PS01186">
    <property type="entry name" value="EGF_2"/>
    <property type="match status" value="1"/>
</dbReference>
<keyword evidence="6" id="KW-1185">Reference proteome</keyword>
<name>D3BUL1_HETP5</name>
<dbReference type="InterPro" id="IPR000742">
    <property type="entry name" value="EGF"/>
</dbReference>
<dbReference type="InterPro" id="IPR056645">
    <property type="entry name" value="DUF7743"/>
</dbReference>
<dbReference type="Gene3D" id="2.10.25.10">
    <property type="entry name" value="Laminin"/>
    <property type="match status" value="1"/>
</dbReference>
<dbReference type="InterPro" id="IPR055463">
    <property type="entry name" value="DUF7035"/>
</dbReference>
<evidence type="ECO:0000313" key="6">
    <source>
        <dbReference type="Proteomes" id="UP000001396"/>
    </source>
</evidence>
<proteinExistence type="predicted"/>
<evidence type="ECO:0000256" key="2">
    <source>
        <dbReference type="SAM" id="SignalP"/>
    </source>
</evidence>
<evidence type="ECO:0000259" key="4">
    <source>
        <dbReference type="PROSITE" id="PS01186"/>
    </source>
</evidence>
<dbReference type="EMBL" id="ADBJ01000060">
    <property type="protein sequence ID" value="EFA74799.1"/>
    <property type="molecule type" value="Genomic_DNA"/>
</dbReference>
<sequence>MNYILLLLLFITSIFTVVSCQQEIVEFKYIEDSFDFAGSTQRVTILLRTPDPTANYIITNYNFNGNFTNNFLFNFQIDVIYFFFLTLTYLYLYIRFILVPPDLEVGSPKFMRYPNSNHLTLYVPTKYKTKAYPVKCDLITMTGCYYSLTMMTRIPGEDGIYYVDISPTTSGGCNTLSTSTLTVKLSGYNSSGTVNIDIPASYFPSAGVAMGAYSTYPSTQEVYDNAYTYWFGSITNLNPLSTLSYQPTNYIEILSNAKVVTGNYQQRAKVLGIYKPSIVASPTNVSFGFFDISDSTSIFNTDYYTIKPSGNNFPILETHPALVEFIQFKKVNSYSFLIQMKVIDPDGCVSIEFSNGVSIGYHDLVQGDSQIGVYEKVLNYTSITDTVYVLSIKDILGNIVQWRSEIDFSTNQQLLPKYPSIYGETNMKNITMFTFDYPLVDTTYTPSPTPTQTVPTPTAPQPIKFDSIQLAFEDFDVVSGNILRFNFSNSDPNIEPFIIVDFSYFEFENRTQIFKGFWNTTGLHYQVPITVPANLASREIVVTLPMSYYFTSSQISYLDYKSFSVQTFNCDQLPPMILSIELAQPNPHTFFSGINYIGWKVTIEDSPNYFVNGTFIVQTNVNNYQFNISISNTNMLVGSNVFLVDFPVTSFTTTQRFDLLYMELVDSSGNIASNMIGSKTPLFNPLMINAVDNPSIIFLNPHESTDYNVPEVLSLNFSPNVIDVGDPNPLKRQLTVSGLFRSNISGIDYQKYPIVSSLFFGKTLSFQIDNVQAYNLSTVMFTKTIEIPYGYTIPSFWSLRISSVCTNNGMCFNSTLGYLQFIYSFIPILESNSFIDRNGGEIFIYGQKFGNQSNFKGFVSYENGQYQPFQVNFFSDSIFSFTMNASNAVKIIVQSKLGYSNVLVILGSNEQQPTIPPETTCGDPKCGGNGKCVDALCQCNEGWSGPSCQSKFIPQPPPNVDPKSPTTTTNNSNVLLTGIIKIEIINELKPSGEIFKQYKLADWKGIISIASDKFLQYNYTTRVGEIDTNITVVVQWFGETRNVEFAGLNSTMTPGSIKYSVIMDRYIFDSPLNILQVVIEVEVVEMNKDGCIEKQTSPRKNDIQWVKIIVSDQSFYCRFLNRALVDSRSTAITNTLLDGGGNQSDILNSKVGMMVPFYENQVIIDPDFSIIIDTESDNSKCGVKSGDNNQWRKIVGIVIGSVLGVAIIVSVSLYLYKRNILTKEKKRMSNKLKQMNK</sequence>
<dbReference type="PANTHER" id="PTHR31378:SF17">
    <property type="match status" value="1"/>
</dbReference>
<dbReference type="PANTHER" id="PTHR31378">
    <property type="entry name" value="EGF-LIKE DOMAIN-CONTAINING PROTEIN-RELATED-RELATED"/>
    <property type="match status" value="1"/>
</dbReference>
<dbReference type="InParanoid" id="D3BUL1"/>
<dbReference type="PROSITE" id="PS00022">
    <property type="entry name" value="EGF_1"/>
    <property type="match status" value="1"/>
</dbReference>
<dbReference type="RefSeq" id="XP_020426933.1">
    <property type="nucleotide sequence ID" value="XM_020582579.1"/>
</dbReference>
<dbReference type="GeneID" id="31367300"/>
<reference evidence="5 6" key="1">
    <citation type="journal article" date="2011" name="Genome Res.">
        <title>Phylogeny-wide analysis of social amoeba genomes highlights ancient origins for complex intercellular communication.</title>
        <authorList>
            <person name="Heidel A.J."/>
            <person name="Lawal H.M."/>
            <person name="Felder M."/>
            <person name="Schilde C."/>
            <person name="Helps N.R."/>
            <person name="Tunggal B."/>
            <person name="Rivero F."/>
            <person name="John U."/>
            <person name="Schleicher M."/>
            <person name="Eichinger L."/>
            <person name="Platzer M."/>
            <person name="Noegel A.A."/>
            <person name="Schaap P."/>
            <person name="Gloeckner G."/>
        </authorList>
    </citation>
    <scope>NUCLEOTIDE SEQUENCE [LARGE SCALE GENOMIC DNA]</scope>
    <source>
        <strain evidence="6">ATCC 26659 / Pp 5 / PN500</strain>
    </source>
</reference>
<dbReference type="Pfam" id="PF23034">
    <property type="entry name" value="DUF7035"/>
    <property type="match status" value="1"/>
</dbReference>
<organism evidence="5 6">
    <name type="scientific">Heterostelium pallidum (strain ATCC 26659 / Pp 5 / PN500)</name>
    <name type="common">Cellular slime mold</name>
    <name type="synonym">Polysphondylium pallidum</name>
    <dbReference type="NCBI Taxonomy" id="670386"/>
    <lineage>
        <taxon>Eukaryota</taxon>
        <taxon>Amoebozoa</taxon>
        <taxon>Evosea</taxon>
        <taxon>Eumycetozoa</taxon>
        <taxon>Dictyostelia</taxon>
        <taxon>Acytosteliales</taxon>
        <taxon>Acytosteliaceae</taxon>
        <taxon>Heterostelium</taxon>
    </lineage>
</organism>
<evidence type="ECO:0000313" key="5">
    <source>
        <dbReference type="EMBL" id="EFA74799.1"/>
    </source>
</evidence>
<dbReference type="Pfam" id="PF22933">
    <property type="entry name" value="ComC_SSD"/>
    <property type="match status" value="1"/>
</dbReference>
<dbReference type="AlphaFoldDB" id="D3BUL1"/>
<protein>
    <recommendedName>
        <fullName evidence="3 4">EGF-like domain-containing protein</fullName>
    </recommendedName>
</protein>
<keyword evidence="1" id="KW-1133">Transmembrane helix</keyword>